<dbReference type="AlphaFoldDB" id="A0A9X6ND31"/>
<keyword evidence="2" id="KW-1185">Reference proteome</keyword>
<gene>
    <name evidence="1" type="ORF">BV898_14940</name>
</gene>
<dbReference type="EMBL" id="MTYJ01000192">
    <property type="protein sequence ID" value="OWA50423.1"/>
    <property type="molecule type" value="Genomic_DNA"/>
</dbReference>
<sequence length="78" mass="8853">MKKSPPIYTMTFNTSPSMVTNTQRTGLNATLLGVEVYNVASKEAKERWTQFGHLGEKKLEELKVVGADKYQAWQALKY</sequence>
<proteinExistence type="predicted"/>
<accession>A0A9X6ND31</accession>
<comment type="caution">
    <text evidence="1">The sequence shown here is derived from an EMBL/GenBank/DDBJ whole genome shotgun (WGS) entry which is preliminary data.</text>
</comment>
<dbReference type="Proteomes" id="UP000192578">
    <property type="component" value="Unassembled WGS sequence"/>
</dbReference>
<evidence type="ECO:0000313" key="1">
    <source>
        <dbReference type="EMBL" id="OWA50423.1"/>
    </source>
</evidence>
<name>A0A9X6ND31_HYPEX</name>
<protein>
    <submittedName>
        <fullName evidence="1">Uncharacterized protein</fullName>
    </submittedName>
</protein>
<organism evidence="1 2">
    <name type="scientific">Hypsibius exemplaris</name>
    <name type="common">Freshwater tardigrade</name>
    <dbReference type="NCBI Taxonomy" id="2072580"/>
    <lineage>
        <taxon>Eukaryota</taxon>
        <taxon>Metazoa</taxon>
        <taxon>Ecdysozoa</taxon>
        <taxon>Tardigrada</taxon>
        <taxon>Eutardigrada</taxon>
        <taxon>Parachela</taxon>
        <taxon>Hypsibioidea</taxon>
        <taxon>Hypsibiidae</taxon>
        <taxon>Hypsibius</taxon>
    </lineage>
</organism>
<reference evidence="2" key="1">
    <citation type="submission" date="2017-01" db="EMBL/GenBank/DDBJ databases">
        <title>Comparative genomics of anhydrobiosis in the tardigrade Hypsibius dujardini.</title>
        <authorList>
            <person name="Yoshida Y."/>
            <person name="Koutsovoulos G."/>
            <person name="Laetsch D."/>
            <person name="Stevens L."/>
            <person name="Kumar S."/>
            <person name="Horikawa D."/>
            <person name="Ishino K."/>
            <person name="Komine S."/>
            <person name="Tomita M."/>
            <person name="Blaxter M."/>
            <person name="Arakawa K."/>
        </authorList>
    </citation>
    <scope>NUCLEOTIDE SEQUENCE [LARGE SCALE GENOMIC DNA]</scope>
    <source>
        <strain evidence="2">Z151</strain>
    </source>
</reference>
<evidence type="ECO:0000313" key="2">
    <source>
        <dbReference type="Proteomes" id="UP000192578"/>
    </source>
</evidence>